<dbReference type="Gramene" id="evm.model.04.1249">
    <property type="protein sequence ID" value="cds.evm.model.04.1249"/>
    <property type="gene ID" value="evm.TU.04.1249"/>
</dbReference>
<evidence type="ECO:0000256" key="1">
    <source>
        <dbReference type="SAM" id="MobiDB-lite"/>
    </source>
</evidence>
<sequence>MLSSVDLNVFVVLSESSREEVVPVTRKRYKPCVTLSNCPLGCYDNDGHMLNRLAEQRNIIRFTSVDKFWMYGLYPPTLRVARMTTTNEAYPRDGQRLDMDDDDVPLSRIVQNLERRRGLTPIIQPTSQGTWRPSRGSGSPTGRRAVESATQRIERSIPFLDEALQELGDGVPDRLYSVGLWDLSLALMKLSLSRDDSRWSSNAFQEHMKVLEASIAAKDKANADLEVILADKQRLVSRLKIMLSARNTENTNQVALISGLQNDLKEHKKKLQEALNC</sequence>
<feature type="compositionally biased region" description="Polar residues" evidence="1">
    <location>
        <begin position="123"/>
        <end position="140"/>
    </location>
</feature>
<organism evidence="2 3">
    <name type="scientific">Cannabis sativa</name>
    <name type="common">Hemp</name>
    <name type="synonym">Marijuana</name>
    <dbReference type="NCBI Taxonomy" id="3483"/>
    <lineage>
        <taxon>Eukaryota</taxon>
        <taxon>Viridiplantae</taxon>
        <taxon>Streptophyta</taxon>
        <taxon>Embryophyta</taxon>
        <taxon>Tracheophyta</taxon>
        <taxon>Spermatophyta</taxon>
        <taxon>Magnoliopsida</taxon>
        <taxon>eudicotyledons</taxon>
        <taxon>Gunneridae</taxon>
        <taxon>Pentapetalae</taxon>
        <taxon>rosids</taxon>
        <taxon>fabids</taxon>
        <taxon>Rosales</taxon>
        <taxon>Cannabaceae</taxon>
        <taxon>Cannabis</taxon>
    </lineage>
</organism>
<dbReference type="EnsemblPlants" id="evm.model.04.1249">
    <property type="protein sequence ID" value="cds.evm.model.04.1249"/>
    <property type="gene ID" value="evm.TU.04.1249"/>
</dbReference>
<reference evidence="2" key="2">
    <citation type="submission" date="2021-03" db="UniProtKB">
        <authorList>
            <consortium name="EnsemblPlants"/>
        </authorList>
    </citation>
    <scope>IDENTIFICATION</scope>
</reference>
<name>A0A803PCB7_CANSA</name>
<keyword evidence="3" id="KW-1185">Reference proteome</keyword>
<reference evidence="2" key="1">
    <citation type="submission" date="2018-11" db="EMBL/GenBank/DDBJ databases">
        <authorList>
            <person name="Grassa J C."/>
        </authorList>
    </citation>
    <scope>NUCLEOTIDE SEQUENCE [LARGE SCALE GENOMIC DNA]</scope>
</reference>
<protein>
    <submittedName>
        <fullName evidence="2">Uncharacterized protein</fullName>
    </submittedName>
</protein>
<evidence type="ECO:0000313" key="3">
    <source>
        <dbReference type="Proteomes" id="UP000596661"/>
    </source>
</evidence>
<proteinExistence type="predicted"/>
<dbReference type="EMBL" id="UZAU01000382">
    <property type="status" value="NOT_ANNOTATED_CDS"/>
    <property type="molecule type" value="Genomic_DNA"/>
</dbReference>
<accession>A0A803PCB7</accession>
<evidence type="ECO:0000313" key="2">
    <source>
        <dbReference type="EnsemblPlants" id="cds.evm.model.04.1249"/>
    </source>
</evidence>
<dbReference type="Proteomes" id="UP000596661">
    <property type="component" value="Chromosome 4"/>
</dbReference>
<feature type="region of interest" description="Disordered" evidence="1">
    <location>
        <begin position="123"/>
        <end position="144"/>
    </location>
</feature>
<dbReference type="AlphaFoldDB" id="A0A803PCB7"/>